<dbReference type="EMBL" id="JARXIC010000035">
    <property type="protein sequence ID" value="MDQ8195853.1"/>
    <property type="molecule type" value="Genomic_DNA"/>
</dbReference>
<comment type="caution">
    <text evidence="1">The sequence shown here is derived from an EMBL/GenBank/DDBJ whole genome shotgun (WGS) entry which is preliminary data.</text>
</comment>
<keyword evidence="2" id="KW-1185">Reference proteome</keyword>
<protein>
    <submittedName>
        <fullName evidence="1">Uncharacterized protein</fullName>
    </submittedName>
</protein>
<reference evidence="1 2" key="1">
    <citation type="submission" date="2023-04" db="EMBL/GenBank/DDBJ databases">
        <title>A novel bacteria isolated from coastal sediment.</title>
        <authorList>
            <person name="Liu X.-J."/>
            <person name="Du Z.-J."/>
        </authorList>
    </citation>
    <scope>NUCLEOTIDE SEQUENCE [LARGE SCALE GENOMIC DNA]</scope>
    <source>
        <strain evidence="1 2">SDUM461004</strain>
    </source>
</reference>
<evidence type="ECO:0000313" key="1">
    <source>
        <dbReference type="EMBL" id="MDQ8195853.1"/>
    </source>
</evidence>
<sequence length="198" mass="23003">MKASDFEPLTPEEREQMYDHVIYEFESVLDLPNYHDDGRLKECVYLKALISFRLLDDFFSFDESKNYKPDDVFAWQFFEEGTVQRDFRGKEHVETQCNRNRINKQIAHLSKMRRDSRLCDSSKAWKMGNLNKIRPRIVAFCQAILSEREGELSQETQAQFMHLLELARKSYGVSKDALCGETSNVSVTIASVSVQPAS</sequence>
<dbReference type="RefSeq" id="WP_308986301.1">
    <property type="nucleotide sequence ID" value="NZ_JARXIC010000035.1"/>
</dbReference>
<evidence type="ECO:0000313" key="2">
    <source>
        <dbReference type="Proteomes" id="UP001243717"/>
    </source>
</evidence>
<gene>
    <name evidence="1" type="ORF">QEH59_15575</name>
</gene>
<proteinExistence type="predicted"/>
<dbReference type="Proteomes" id="UP001243717">
    <property type="component" value="Unassembled WGS sequence"/>
</dbReference>
<accession>A0ABU1AM42</accession>
<organism evidence="1 2">
    <name type="scientific">Thalassobacterium sedimentorum</name>
    <dbReference type="NCBI Taxonomy" id="3041258"/>
    <lineage>
        <taxon>Bacteria</taxon>
        <taxon>Pseudomonadati</taxon>
        <taxon>Verrucomicrobiota</taxon>
        <taxon>Opitutia</taxon>
        <taxon>Puniceicoccales</taxon>
        <taxon>Coraliomargaritaceae</taxon>
        <taxon>Thalassobacterium</taxon>
    </lineage>
</organism>
<name>A0ABU1AM42_9BACT</name>